<comment type="subcellular location">
    <subcellularLocation>
        <location evidence="1">Cell membrane</location>
        <topology evidence="1">Multi-pass membrane protein</topology>
    </subcellularLocation>
</comment>
<evidence type="ECO:0000256" key="5">
    <source>
        <dbReference type="ARBA" id="ARBA00022692"/>
    </source>
</evidence>
<keyword evidence="3" id="KW-0328">Glycosyltransferase</keyword>
<keyword evidence="5 8" id="KW-0812">Transmembrane</keyword>
<evidence type="ECO:0000256" key="2">
    <source>
        <dbReference type="ARBA" id="ARBA00022475"/>
    </source>
</evidence>
<evidence type="ECO:0000313" key="10">
    <source>
        <dbReference type="EMBL" id="KKR00466.1"/>
    </source>
</evidence>
<feature type="transmembrane region" description="Helical" evidence="8">
    <location>
        <begin position="88"/>
        <end position="105"/>
    </location>
</feature>
<dbReference type="PANTHER" id="PTHR33908:SF11">
    <property type="entry name" value="MEMBRANE PROTEIN"/>
    <property type="match status" value="1"/>
</dbReference>
<evidence type="ECO:0000256" key="6">
    <source>
        <dbReference type="ARBA" id="ARBA00022989"/>
    </source>
</evidence>
<feature type="transmembrane region" description="Helical" evidence="8">
    <location>
        <begin position="64"/>
        <end position="82"/>
    </location>
</feature>
<evidence type="ECO:0000256" key="8">
    <source>
        <dbReference type="SAM" id="Phobius"/>
    </source>
</evidence>
<keyword evidence="2" id="KW-1003">Cell membrane</keyword>
<dbReference type="PATRIC" id="fig|1618574.4.peg.1019"/>
<protein>
    <submittedName>
        <fullName evidence="10">PMT family glycosyltransferase, 4-amino-4-deoxy-L-arabinose transferase</fullName>
    </submittedName>
</protein>
<dbReference type="Pfam" id="PF13231">
    <property type="entry name" value="PMT_2"/>
    <property type="match status" value="1"/>
</dbReference>
<feature type="transmembrane region" description="Helical" evidence="8">
    <location>
        <begin position="167"/>
        <end position="192"/>
    </location>
</feature>
<evidence type="ECO:0000313" key="11">
    <source>
        <dbReference type="Proteomes" id="UP000033881"/>
    </source>
</evidence>
<proteinExistence type="predicted"/>
<dbReference type="InterPro" id="IPR050297">
    <property type="entry name" value="LipidA_mod_glycosyltrf_83"/>
</dbReference>
<evidence type="ECO:0000256" key="1">
    <source>
        <dbReference type="ARBA" id="ARBA00004651"/>
    </source>
</evidence>
<feature type="transmembrane region" description="Helical" evidence="8">
    <location>
        <begin position="331"/>
        <end position="349"/>
    </location>
</feature>
<organism evidence="10 11">
    <name type="scientific">Candidatus Woesebacteria bacterium GW2011_GWB1_39_12</name>
    <dbReference type="NCBI Taxonomy" id="1618574"/>
    <lineage>
        <taxon>Bacteria</taxon>
        <taxon>Candidatus Woeseibacteriota</taxon>
    </lineage>
</organism>
<evidence type="ECO:0000256" key="7">
    <source>
        <dbReference type="ARBA" id="ARBA00023136"/>
    </source>
</evidence>
<keyword evidence="6 8" id="KW-1133">Transmembrane helix</keyword>
<keyword evidence="7 8" id="KW-0472">Membrane</keyword>
<accession>A0A0G0MJA0</accession>
<dbReference type="Proteomes" id="UP000033881">
    <property type="component" value="Unassembled WGS sequence"/>
</dbReference>
<feature type="transmembrane region" description="Helical" evidence="8">
    <location>
        <begin position="307"/>
        <end position="325"/>
    </location>
</feature>
<comment type="caution">
    <text evidence="10">The sequence shown here is derived from an EMBL/GenBank/DDBJ whole genome shotgun (WGS) entry which is preliminary data.</text>
</comment>
<evidence type="ECO:0000256" key="4">
    <source>
        <dbReference type="ARBA" id="ARBA00022679"/>
    </source>
</evidence>
<keyword evidence="4 10" id="KW-0808">Transferase</keyword>
<dbReference type="PANTHER" id="PTHR33908">
    <property type="entry name" value="MANNOSYLTRANSFERASE YKCB-RELATED"/>
    <property type="match status" value="1"/>
</dbReference>
<dbReference type="GO" id="GO:0005886">
    <property type="term" value="C:plasma membrane"/>
    <property type="evidence" value="ECO:0007669"/>
    <property type="project" value="UniProtKB-SubCell"/>
</dbReference>
<evidence type="ECO:0000256" key="3">
    <source>
        <dbReference type="ARBA" id="ARBA00022676"/>
    </source>
</evidence>
<feature type="transmembrane region" description="Helical" evidence="8">
    <location>
        <begin position="274"/>
        <end position="295"/>
    </location>
</feature>
<gene>
    <name evidence="10" type="ORF">UT24_C0012G0088</name>
</gene>
<dbReference type="STRING" id="1618574.UT24_C0012G0088"/>
<dbReference type="EMBL" id="LBWB01000012">
    <property type="protein sequence ID" value="KKR00466.1"/>
    <property type="molecule type" value="Genomic_DNA"/>
</dbReference>
<evidence type="ECO:0000259" key="9">
    <source>
        <dbReference type="Pfam" id="PF13231"/>
    </source>
</evidence>
<feature type="transmembrane region" description="Helical" evidence="8">
    <location>
        <begin position="204"/>
        <end position="224"/>
    </location>
</feature>
<feature type="transmembrane region" description="Helical" evidence="8">
    <location>
        <begin position="6"/>
        <end position="25"/>
    </location>
</feature>
<dbReference type="AlphaFoldDB" id="A0A0G0MJA0"/>
<dbReference type="GO" id="GO:0009103">
    <property type="term" value="P:lipopolysaccharide biosynthetic process"/>
    <property type="evidence" value="ECO:0007669"/>
    <property type="project" value="UniProtKB-ARBA"/>
</dbReference>
<dbReference type="InterPro" id="IPR038731">
    <property type="entry name" value="RgtA/B/C-like"/>
</dbReference>
<reference evidence="10 11" key="1">
    <citation type="journal article" date="2015" name="Nature">
        <title>rRNA introns, odd ribosomes, and small enigmatic genomes across a large radiation of phyla.</title>
        <authorList>
            <person name="Brown C.T."/>
            <person name="Hug L.A."/>
            <person name="Thomas B.C."/>
            <person name="Sharon I."/>
            <person name="Castelle C.J."/>
            <person name="Singh A."/>
            <person name="Wilkins M.J."/>
            <person name="Williams K.H."/>
            <person name="Banfield J.F."/>
        </authorList>
    </citation>
    <scope>NUCLEOTIDE SEQUENCE [LARGE SCALE GENOMIC DNA]</scope>
</reference>
<feature type="domain" description="Glycosyltransferase RgtA/B/C/D-like" evidence="9">
    <location>
        <begin position="68"/>
        <end position="220"/>
    </location>
</feature>
<feature type="transmembrane region" description="Helical" evidence="8">
    <location>
        <begin position="356"/>
        <end position="377"/>
    </location>
</feature>
<dbReference type="GO" id="GO:0016763">
    <property type="term" value="F:pentosyltransferase activity"/>
    <property type="evidence" value="ECO:0007669"/>
    <property type="project" value="TreeGrafter"/>
</dbReference>
<feature type="transmembrane region" description="Helical" evidence="8">
    <location>
        <begin position="139"/>
        <end position="155"/>
    </location>
</feature>
<sequence length="486" mass="56544">MLRKVIAKKTLILFILAIGTFLRFYRIQENLVFNGEVGLDYLKIKDFVESGKLPLFGPQTSHPWFSIAPLFYWIFMLILPFGKFQPVVGAYFFAGIGVLGILICYKTLSKLLDRKAGLITSYLMAISPSWLSYTRASRYNFVATILFFPFIYFLVKSFEDKGKSLLGLGLTLGLMFNFFPSPFVLIPVALLIIFQKRKMIKRKYFWHGLGAFLLINTPYIIGIIEDRFVMLMKIIQWIPYRILGFFGLYSKNTLTSAILKANFFSLYDFFKESFIVNDYLFSILLFIYVILFLFLKFTQKKDKEKPFWRILIITFTLGYLGLFLHGDPPKHYYFVIFPVPIIVLGSLFADIAKSKAGMIISAVILLFITYKNFNYFFSDKWFYIPQDRVQDGKLPVPYNLQVKIVDFIKNDAKGKMLSLKRVGELDHFNSDFAQNYLYLLELEEIKTVSDSNLVYTIFEDIEKIPSDTEGDITWISNIAVLREISY</sequence>
<name>A0A0G0MJA0_9BACT</name>